<reference evidence="2 3" key="1">
    <citation type="submission" date="2019-09" db="EMBL/GenBank/DDBJ databases">
        <title>Genome sequence of Clostridium sp. EA1.</title>
        <authorList>
            <person name="Poehlein A."/>
            <person name="Bengelsdorf F.R."/>
            <person name="Daniel R."/>
        </authorList>
    </citation>
    <scope>NUCLEOTIDE SEQUENCE [LARGE SCALE GENOMIC DNA]</scope>
    <source>
        <strain evidence="2 3">EA1</strain>
    </source>
</reference>
<dbReference type="PROSITE" id="PS51257">
    <property type="entry name" value="PROKAR_LIPOPROTEIN"/>
    <property type="match status" value="1"/>
</dbReference>
<dbReference type="RefSeq" id="WP_156989465.1">
    <property type="nucleotide sequence ID" value="NZ_VWXL01000003.1"/>
</dbReference>
<evidence type="ECO:0000313" key="2">
    <source>
        <dbReference type="EMBL" id="MVB09421.1"/>
    </source>
</evidence>
<sequence>MVNKAGCFFAACLLLVLSGCGRKVETPSSQAPISSAASEEVLSSRSNPQSSQGPLSTESEVKGTIQSEWGNIPVINLNFYDELCLSISETGDLLYVDPNETLVVHNLNTGKETHIASTKGPTNITYGCINDNWVVWKQNLGEDSMADPNCEIYAYNRKSNKTNRIFKTAMDQNGNPISGNQPTPSLKDDRVLLDHVTQVDADKNYTIETYEYDLKTGHKKTIAQQFAVPKFGETGVFGLCKDESSNPELNYSVINKLKGSQKKPCMKQGVRIYDYATDGCDSVMYVSQSFQTGASPKETLLLMDLHLVENGVETLVRKEKPDYSNMGYSWPCLSKRIALWRYGQKAIAFDRLLRRTVDLSPGEIDFTSGFFTNNHYLCWSHMSRESIQADKDETDLLSIIRIDDLPTKAEHAVSAGTS</sequence>
<accession>A0A6N8HUF2</accession>
<comment type="caution">
    <text evidence="2">The sequence shown here is derived from an EMBL/GenBank/DDBJ whole genome shotgun (WGS) entry which is preliminary data.</text>
</comment>
<feature type="compositionally biased region" description="Low complexity" evidence="1">
    <location>
        <begin position="27"/>
        <end position="38"/>
    </location>
</feature>
<organism evidence="2 3">
    <name type="scientific">Caproicibacter fermentans</name>
    <dbReference type="NCBI Taxonomy" id="2576756"/>
    <lineage>
        <taxon>Bacteria</taxon>
        <taxon>Bacillati</taxon>
        <taxon>Bacillota</taxon>
        <taxon>Clostridia</taxon>
        <taxon>Eubacteriales</taxon>
        <taxon>Acutalibacteraceae</taxon>
        <taxon>Caproicibacter</taxon>
    </lineage>
</organism>
<evidence type="ECO:0000256" key="1">
    <source>
        <dbReference type="SAM" id="MobiDB-lite"/>
    </source>
</evidence>
<protein>
    <recommendedName>
        <fullName evidence="4">Lipoprotein</fullName>
    </recommendedName>
</protein>
<evidence type="ECO:0008006" key="4">
    <source>
        <dbReference type="Google" id="ProtNLM"/>
    </source>
</evidence>
<name>A0A6N8HUF2_9FIRM</name>
<dbReference type="Proteomes" id="UP000469440">
    <property type="component" value="Unassembled WGS sequence"/>
</dbReference>
<proteinExistence type="predicted"/>
<feature type="region of interest" description="Disordered" evidence="1">
    <location>
        <begin position="26"/>
        <end position="62"/>
    </location>
</feature>
<feature type="compositionally biased region" description="Polar residues" evidence="1">
    <location>
        <begin position="41"/>
        <end position="62"/>
    </location>
</feature>
<keyword evidence="3" id="KW-1185">Reference proteome</keyword>
<dbReference type="EMBL" id="VWXL01000003">
    <property type="protein sequence ID" value="MVB09421.1"/>
    <property type="molecule type" value="Genomic_DNA"/>
</dbReference>
<dbReference type="SUPFAM" id="SSF69304">
    <property type="entry name" value="Tricorn protease N-terminal domain"/>
    <property type="match status" value="1"/>
</dbReference>
<gene>
    <name evidence="2" type="ORF">CAFE_00770</name>
</gene>
<evidence type="ECO:0000313" key="3">
    <source>
        <dbReference type="Proteomes" id="UP000469440"/>
    </source>
</evidence>
<dbReference type="AlphaFoldDB" id="A0A6N8HUF2"/>